<dbReference type="eggNOG" id="KOG3864">
    <property type="taxonomic scope" value="Eukaryota"/>
</dbReference>
<evidence type="ECO:0000256" key="10">
    <source>
        <dbReference type="ARBA" id="ARBA00023136"/>
    </source>
</evidence>
<dbReference type="Pfam" id="PF01762">
    <property type="entry name" value="Galactosyl_T"/>
    <property type="match status" value="1"/>
</dbReference>
<evidence type="ECO:0000256" key="14">
    <source>
        <dbReference type="SAM" id="MobiDB-lite"/>
    </source>
</evidence>
<dbReference type="Gene3D" id="3.90.550.50">
    <property type="match status" value="1"/>
</dbReference>
<dbReference type="SUPFAM" id="SSF52047">
    <property type="entry name" value="RNI-like"/>
    <property type="match status" value="1"/>
</dbReference>
<dbReference type="GO" id="GO:0006493">
    <property type="term" value="P:protein O-linked glycosylation"/>
    <property type="evidence" value="ECO:0007669"/>
    <property type="project" value="TreeGrafter"/>
</dbReference>
<keyword evidence="8" id="KW-1133">Transmembrane helix</keyword>
<evidence type="ECO:0000256" key="5">
    <source>
        <dbReference type="ARBA" id="ARBA00022679"/>
    </source>
</evidence>
<comment type="subcellular location">
    <subcellularLocation>
        <location evidence="1 13">Golgi apparatus membrane</location>
        <topology evidence="1 13">Single-pass type II membrane protein</topology>
    </subcellularLocation>
</comment>
<reference evidence="16" key="1">
    <citation type="journal article" date="2013" name="Nat. Genet.">
        <title>The draft genomes of soft-shell turtle and green sea turtle yield insights into the development and evolution of the turtle-specific body plan.</title>
        <authorList>
            <person name="Wang Z."/>
            <person name="Pascual-Anaya J."/>
            <person name="Zadissa A."/>
            <person name="Li W."/>
            <person name="Niimura Y."/>
            <person name="Huang Z."/>
            <person name="Li C."/>
            <person name="White S."/>
            <person name="Xiong Z."/>
            <person name="Fang D."/>
            <person name="Wang B."/>
            <person name="Ming Y."/>
            <person name="Chen Y."/>
            <person name="Zheng Y."/>
            <person name="Kuraku S."/>
            <person name="Pignatelli M."/>
            <person name="Herrero J."/>
            <person name="Beal K."/>
            <person name="Nozawa M."/>
            <person name="Li Q."/>
            <person name="Wang J."/>
            <person name="Zhang H."/>
            <person name="Yu L."/>
            <person name="Shigenobu S."/>
            <person name="Wang J."/>
            <person name="Liu J."/>
            <person name="Flicek P."/>
            <person name="Searle S."/>
            <person name="Wang J."/>
            <person name="Kuratani S."/>
            <person name="Yin Y."/>
            <person name="Aken B."/>
            <person name="Zhang G."/>
            <person name="Irie N."/>
        </authorList>
    </citation>
    <scope>NUCLEOTIDE SEQUENCE [LARGE SCALE GENOMIC DNA]</scope>
</reference>
<keyword evidence="7" id="KW-0735">Signal-anchor</keyword>
<evidence type="ECO:0000256" key="8">
    <source>
        <dbReference type="ARBA" id="ARBA00022989"/>
    </source>
</evidence>
<keyword evidence="6" id="KW-0812">Transmembrane</keyword>
<keyword evidence="16" id="KW-1185">Reference proteome</keyword>
<evidence type="ECO:0000256" key="7">
    <source>
        <dbReference type="ARBA" id="ARBA00022968"/>
    </source>
</evidence>
<evidence type="ECO:0000256" key="3">
    <source>
        <dbReference type="ARBA" id="ARBA00008661"/>
    </source>
</evidence>
<evidence type="ECO:0000313" key="15">
    <source>
        <dbReference type="EMBL" id="EMP28695.1"/>
    </source>
</evidence>
<proteinExistence type="inferred from homology"/>
<accession>M7AZW7</accession>
<sequence length="484" mass="54726">MSRFRRCRAAAFGSTGLTVGAGPREADPRVGSQRPSPRPPGVSVMSLQQCRAFPRLLCARRPYSSATCPDPLKGGILQYLCNRFYDIEYLVGWSTKLRYRNLRRKNAYYGYTKETYGDNVAAAYFVLSNRGRVRFQGQETWFCADRRGKYSSDFLQLRDVPVVAIDLSGSVLNYNGLDNLVKLTALRSLDLSRCPHVDDWTLSRLHVFKDSLEELSLAGCPQVTERGLACLHQLEHLRRLDLSHLPSVPTPGLIRILVEEMLPQCEHQPDLRRLIAAESQAYGDVLVWDFEDTFFNLTLKDFLFLGWARAHCPDARFVLKGDDDVFINTPRVLAYLGALDTRRARALYTGQVMANASPFRQASSKYYIPESPASKYSIPESFYAGPYPAYAGGGGYIFSGRLAPALFLLAQHVAFYPIDDVYTGLCFQALGVRAEAHPEFQTFDIAEKDRADPCAHRQLLLVHQRSPQQTMQLWQQLRNPQLKC</sequence>
<dbReference type="GO" id="GO:0000139">
    <property type="term" value="C:Golgi membrane"/>
    <property type="evidence" value="ECO:0007669"/>
    <property type="project" value="UniProtKB-SubCell"/>
</dbReference>
<evidence type="ECO:0000256" key="11">
    <source>
        <dbReference type="ARBA" id="ARBA00057777"/>
    </source>
</evidence>
<dbReference type="AlphaFoldDB" id="M7AZW7"/>
<dbReference type="InterPro" id="IPR032675">
    <property type="entry name" value="LRR_dom_sf"/>
</dbReference>
<dbReference type="Gene3D" id="3.80.10.10">
    <property type="entry name" value="Ribonuclease Inhibitor"/>
    <property type="match status" value="1"/>
</dbReference>
<keyword evidence="10" id="KW-0472">Membrane</keyword>
<evidence type="ECO:0000256" key="1">
    <source>
        <dbReference type="ARBA" id="ARBA00004323"/>
    </source>
</evidence>
<protein>
    <recommendedName>
        <fullName evidence="13">Hexosyltransferase</fullName>
        <ecNumber evidence="13">2.4.1.-</ecNumber>
    </recommendedName>
</protein>
<comment type="similarity">
    <text evidence="3 13">Belongs to the glycosyltransferase 31 family.</text>
</comment>
<evidence type="ECO:0000256" key="13">
    <source>
        <dbReference type="RuleBase" id="RU363063"/>
    </source>
</evidence>
<dbReference type="FunFam" id="3.80.10.10:FF:000168">
    <property type="entry name" value="Distal membrane arm assembly complex 2"/>
    <property type="match status" value="1"/>
</dbReference>
<evidence type="ECO:0000256" key="9">
    <source>
        <dbReference type="ARBA" id="ARBA00023034"/>
    </source>
</evidence>
<evidence type="ECO:0000256" key="2">
    <source>
        <dbReference type="ARBA" id="ARBA00006901"/>
    </source>
</evidence>
<evidence type="ECO:0000256" key="12">
    <source>
        <dbReference type="ARBA" id="ARBA00062608"/>
    </source>
</evidence>
<keyword evidence="4 13" id="KW-0328">Glycosyltransferase</keyword>
<name>M7AZW7_CHEMY</name>
<evidence type="ECO:0000313" key="16">
    <source>
        <dbReference type="Proteomes" id="UP000031443"/>
    </source>
</evidence>
<organism evidence="15 16">
    <name type="scientific">Chelonia mydas</name>
    <name type="common">Green sea-turtle</name>
    <name type="synonym">Chelonia agassizi</name>
    <dbReference type="NCBI Taxonomy" id="8469"/>
    <lineage>
        <taxon>Eukaryota</taxon>
        <taxon>Metazoa</taxon>
        <taxon>Chordata</taxon>
        <taxon>Craniata</taxon>
        <taxon>Vertebrata</taxon>
        <taxon>Euteleostomi</taxon>
        <taxon>Archelosauria</taxon>
        <taxon>Testudinata</taxon>
        <taxon>Testudines</taxon>
        <taxon>Cryptodira</taxon>
        <taxon>Durocryptodira</taxon>
        <taxon>Americhelydia</taxon>
        <taxon>Chelonioidea</taxon>
        <taxon>Cheloniidae</taxon>
        <taxon>Chelonia</taxon>
    </lineage>
</organism>
<comment type="similarity">
    <text evidence="2">Belongs to the ATP synthase subunit s family.</text>
</comment>
<gene>
    <name evidence="15" type="ORF">UY3_14189</name>
</gene>
<comment type="function">
    <text evidence="11">Required for the assembly of the mitochondrial NADH:ubiquinone oxidoreductase complex (complex I). Involved in the assembly of the distal region of complex I.</text>
</comment>
<dbReference type="EC" id="2.4.1.-" evidence="13"/>
<dbReference type="Proteomes" id="UP000031443">
    <property type="component" value="Unassembled WGS sequence"/>
</dbReference>
<keyword evidence="5 15" id="KW-0808">Transferase</keyword>
<dbReference type="PANTHER" id="PTHR11214">
    <property type="entry name" value="BETA-1,3-N-ACETYLGLUCOSAMINYLTRANSFERASE"/>
    <property type="match status" value="1"/>
</dbReference>
<evidence type="ECO:0000256" key="6">
    <source>
        <dbReference type="ARBA" id="ARBA00022692"/>
    </source>
</evidence>
<keyword evidence="9 13" id="KW-0333">Golgi apparatus</keyword>
<comment type="subunit">
    <text evidence="12">Interacts with incompletely assembled mitochondrial NADH:ubiquinone oxidoreductase complex (complex I).</text>
</comment>
<dbReference type="GO" id="GO:0030311">
    <property type="term" value="P:poly-N-acetyllactosamine biosynthetic process"/>
    <property type="evidence" value="ECO:0007669"/>
    <property type="project" value="TreeGrafter"/>
</dbReference>
<dbReference type="PANTHER" id="PTHR11214:SF87">
    <property type="entry name" value="UDP-GLCNAC:BETAGAL BETA-1,3-N-ACETYLGLUCOSAMINYLTRANSFERASE 8"/>
    <property type="match status" value="1"/>
</dbReference>
<dbReference type="InterPro" id="IPR002659">
    <property type="entry name" value="Glyco_trans_31"/>
</dbReference>
<dbReference type="EMBL" id="KB561123">
    <property type="protein sequence ID" value="EMP28695.1"/>
    <property type="molecule type" value="Genomic_DNA"/>
</dbReference>
<feature type="region of interest" description="Disordered" evidence="14">
    <location>
        <begin position="18"/>
        <end position="43"/>
    </location>
</feature>
<dbReference type="SMART" id="SM00367">
    <property type="entry name" value="LRR_CC"/>
    <property type="match status" value="2"/>
</dbReference>
<dbReference type="GO" id="GO:0016262">
    <property type="term" value="F:protein N-acetylglucosaminyltransferase activity"/>
    <property type="evidence" value="ECO:0007669"/>
    <property type="project" value="TreeGrafter"/>
</dbReference>
<dbReference type="InterPro" id="IPR006553">
    <property type="entry name" value="Leu-rich_rpt_Cys-con_subtyp"/>
</dbReference>
<evidence type="ECO:0000256" key="4">
    <source>
        <dbReference type="ARBA" id="ARBA00022676"/>
    </source>
</evidence>